<dbReference type="CDD" id="cd06852">
    <property type="entry name" value="GT_MraY"/>
    <property type="match status" value="1"/>
</dbReference>
<evidence type="ECO:0008006" key="10">
    <source>
        <dbReference type="Google" id="ProtNLM"/>
    </source>
</evidence>
<feature type="transmembrane region" description="Helical" evidence="7">
    <location>
        <begin position="440"/>
        <end position="460"/>
    </location>
</feature>
<organism evidence="8 9">
    <name type="scientific">Dendrobium chrysotoxum</name>
    <name type="common">Orchid</name>
    <dbReference type="NCBI Taxonomy" id="161865"/>
    <lineage>
        <taxon>Eukaryota</taxon>
        <taxon>Viridiplantae</taxon>
        <taxon>Streptophyta</taxon>
        <taxon>Embryophyta</taxon>
        <taxon>Tracheophyta</taxon>
        <taxon>Spermatophyta</taxon>
        <taxon>Magnoliopsida</taxon>
        <taxon>Liliopsida</taxon>
        <taxon>Asparagales</taxon>
        <taxon>Orchidaceae</taxon>
        <taxon>Epidendroideae</taxon>
        <taxon>Malaxideae</taxon>
        <taxon>Dendrobiinae</taxon>
        <taxon>Dendrobium</taxon>
    </lineage>
</organism>
<evidence type="ECO:0000313" key="9">
    <source>
        <dbReference type="Proteomes" id="UP000775213"/>
    </source>
</evidence>
<name>A0AAV7HF92_DENCH</name>
<evidence type="ECO:0000256" key="3">
    <source>
        <dbReference type="ARBA" id="ARBA00022679"/>
    </source>
</evidence>
<evidence type="ECO:0000313" key="8">
    <source>
        <dbReference type="EMBL" id="KAH0467656.1"/>
    </source>
</evidence>
<dbReference type="PANTHER" id="PTHR22926">
    <property type="entry name" value="PHOSPHO-N-ACETYLMURAMOYL-PENTAPEPTIDE-TRANSFERASE"/>
    <property type="match status" value="1"/>
</dbReference>
<evidence type="ECO:0000256" key="1">
    <source>
        <dbReference type="ARBA" id="ARBA00004141"/>
    </source>
</evidence>
<feature type="transmembrane region" description="Helical" evidence="7">
    <location>
        <begin position="515"/>
        <end position="536"/>
    </location>
</feature>
<proteinExistence type="inferred from homology"/>
<keyword evidence="6 7" id="KW-0472">Membrane</keyword>
<reference evidence="8 9" key="1">
    <citation type="journal article" date="2021" name="Hortic Res">
        <title>Chromosome-scale assembly of the Dendrobium chrysotoxum genome enhances the understanding of orchid evolution.</title>
        <authorList>
            <person name="Zhang Y."/>
            <person name="Zhang G.Q."/>
            <person name="Zhang D."/>
            <person name="Liu X.D."/>
            <person name="Xu X.Y."/>
            <person name="Sun W.H."/>
            <person name="Yu X."/>
            <person name="Zhu X."/>
            <person name="Wang Z.W."/>
            <person name="Zhao X."/>
            <person name="Zhong W.Y."/>
            <person name="Chen H."/>
            <person name="Yin W.L."/>
            <person name="Huang T."/>
            <person name="Niu S.C."/>
            <person name="Liu Z.J."/>
        </authorList>
    </citation>
    <scope>NUCLEOTIDE SEQUENCE [LARGE SCALE GENOMIC DNA]</scope>
    <source>
        <strain evidence="8">Lindl</strain>
    </source>
</reference>
<evidence type="ECO:0000256" key="2">
    <source>
        <dbReference type="ARBA" id="ARBA00005583"/>
    </source>
</evidence>
<keyword evidence="5 7" id="KW-1133">Transmembrane helix</keyword>
<evidence type="ECO:0000256" key="4">
    <source>
        <dbReference type="ARBA" id="ARBA00022692"/>
    </source>
</evidence>
<keyword evidence="9" id="KW-1185">Reference proteome</keyword>
<feature type="transmembrane region" description="Helical" evidence="7">
    <location>
        <begin position="395"/>
        <end position="428"/>
    </location>
</feature>
<accession>A0AAV7HF92</accession>
<dbReference type="InterPro" id="IPR003524">
    <property type="entry name" value="PNAcMuramoyl-5peptid_Trfase"/>
</dbReference>
<dbReference type="EMBL" id="JAGFBR010000004">
    <property type="protein sequence ID" value="KAH0467656.1"/>
    <property type="molecule type" value="Genomic_DNA"/>
</dbReference>
<dbReference type="Pfam" id="PF10555">
    <property type="entry name" value="MraY_sig1"/>
    <property type="match status" value="1"/>
</dbReference>
<comment type="similarity">
    <text evidence="2">Belongs to the glycosyltransferase 4 family. MraY subfamily.</text>
</comment>
<feature type="transmembrane region" description="Helical" evidence="7">
    <location>
        <begin position="151"/>
        <end position="173"/>
    </location>
</feature>
<evidence type="ECO:0000256" key="6">
    <source>
        <dbReference type="ARBA" id="ARBA00023136"/>
    </source>
</evidence>
<evidence type="ECO:0000256" key="7">
    <source>
        <dbReference type="SAM" id="Phobius"/>
    </source>
</evidence>
<feature type="transmembrane region" description="Helical" evidence="7">
    <location>
        <begin position="466"/>
        <end position="485"/>
    </location>
</feature>
<dbReference type="GO" id="GO:0005886">
    <property type="term" value="C:plasma membrane"/>
    <property type="evidence" value="ECO:0007669"/>
    <property type="project" value="TreeGrafter"/>
</dbReference>
<protein>
    <recommendedName>
        <fullName evidence="10">Phospho-N-acetylmuramoyl-pentapeptide-transferase</fullName>
    </recommendedName>
</protein>
<dbReference type="Proteomes" id="UP000775213">
    <property type="component" value="Unassembled WGS sequence"/>
</dbReference>
<dbReference type="Pfam" id="PF00953">
    <property type="entry name" value="Glycos_transf_4"/>
    <property type="match status" value="1"/>
</dbReference>
<comment type="subcellular location">
    <subcellularLocation>
        <location evidence="1">Membrane</location>
        <topology evidence="1">Multi-pass membrane protein</topology>
    </subcellularLocation>
</comment>
<dbReference type="PROSITE" id="PS01348">
    <property type="entry name" value="MRAY_2"/>
    <property type="match status" value="1"/>
</dbReference>
<dbReference type="GO" id="GO:0044038">
    <property type="term" value="P:cell wall macromolecule biosynthetic process"/>
    <property type="evidence" value="ECO:0007669"/>
    <property type="project" value="TreeGrafter"/>
</dbReference>
<feature type="transmembrane region" description="Helical" evidence="7">
    <location>
        <begin position="318"/>
        <end position="336"/>
    </location>
</feature>
<dbReference type="PROSITE" id="PS01347">
    <property type="entry name" value="MRAY_1"/>
    <property type="match status" value="1"/>
</dbReference>
<dbReference type="HAMAP" id="MF_00038">
    <property type="entry name" value="MraY"/>
    <property type="match status" value="1"/>
</dbReference>
<dbReference type="PANTHER" id="PTHR22926:SF5">
    <property type="entry name" value="PHOSPHO-N-ACETYLMURAMOYL-PENTAPEPTIDE-TRANSFERASE HOMOLOG"/>
    <property type="match status" value="1"/>
</dbReference>
<dbReference type="AlphaFoldDB" id="A0AAV7HF92"/>
<keyword evidence="4 7" id="KW-0812">Transmembrane</keyword>
<sequence>MSCGSPQLRLLIFRRPQRAPSPYSSSSSAPTMASNYHFSDKFSRFPTLSPSLNLIEMRRRDRAELMCLRSFMAKDESAAAISTNYEESNGLSAEESICGNEDDDRNSNVLVYQSSHIDLKEQKEKIDFSLSAAAQIFRTVILRKRRIPGGVLMNAGLITSLVVFLLAIDWSLWRNARLPLEPFYFSRPFLISAALSGFAGWLYIPIVDKMKIHQILREEGPRTHSSKKGTPTMGGLFFIPIGIAVASKMSNYNSWLVSGSILATLSFAAIGLIDDLLSCIKSHNYGLPGWIKFSLQVAVGACFSFWLDSVHTSMPYDMLMFLMIAHVKRAFIFFFLTSANPKMYRKLSVHLPQPFGLVYLGKYYLTLTTFCFAAMGNGVNLTDGLDGLAGGVAAWAFIGMSIAILAISPDLAVLGASMAGACVGFLFHNRYKASIFMGDTGSLGLGGALATMACCTGMFLPLFISSGVFVMEVLSVILQVLFMKLTRKLFGVRRRIFRMSPIHHHFELCGYKEPVIVASAYFISCILALIAGYIGIISTPQS</sequence>
<gene>
    <name evidence="8" type="ORF">IEQ34_002689</name>
</gene>
<feature type="transmembrane region" description="Helical" evidence="7">
    <location>
        <begin position="252"/>
        <end position="273"/>
    </location>
</feature>
<comment type="caution">
    <text evidence="8">The sequence shown here is derived from an EMBL/GenBank/DDBJ whole genome shotgun (WGS) entry which is preliminary data.</text>
</comment>
<dbReference type="GO" id="GO:0008963">
    <property type="term" value="F:phospho-N-acetylmuramoyl-pentapeptide-transferase activity"/>
    <property type="evidence" value="ECO:0007669"/>
    <property type="project" value="InterPro"/>
</dbReference>
<feature type="transmembrane region" description="Helical" evidence="7">
    <location>
        <begin position="285"/>
        <end position="306"/>
    </location>
</feature>
<feature type="transmembrane region" description="Helical" evidence="7">
    <location>
        <begin position="185"/>
        <end position="207"/>
    </location>
</feature>
<dbReference type="InterPro" id="IPR018480">
    <property type="entry name" value="PNAcMuramoyl-5peptid_Trfase_CS"/>
</dbReference>
<evidence type="ECO:0000256" key="5">
    <source>
        <dbReference type="ARBA" id="ARBA00022989"/>
    </source>
</evidence>
<feature type="transmembrane region" description="Helical" evidence="7">
    <location>
        <begin position="357"/>
        <end position="375"/>
    </location>
</feature>
<dbReference type="GO" id="GO:0071555">
    <property type="term" value="P:cell wall organization"/>
    <property type="evidence" value="ECO:0007669"/>
    <property type="project" value="TreeGrafter"/>
</dbReference>
<dbReference type="InterPro" id="IPR000715">
    <property type="entry name" value="Glycosyl_transferase_4"/>
</dbReference>
<keyword evidence="3" id="KW-0808">Transferase</keyword>